<protein>
    <submittedName>
        <fullName evidence="1">Uncharacterized protein</fullName>
    </submittedName>
</protein>
<accession>A0ABQ0L7F1</accession>
<organism evidence="1 2">
    <name type="scientific">Mycena chlorophos</name>
    <name type="common">Agaric fungus</name>
    <name type="synonym">Agaricus chlorophos</name>
    <dbReference type="NCBI Taxonomy" id="658473"/>
    <lineage>
        <taxon>Eukaryota</taxon>
        <taxon>Fungi</taxon>
        <taxon>Dikarya</taxon>
        <taxon>Basidiomycota</taxon>
        <taxon>Agaricomycotina</taxon>
        <taxon>Agaricomycetes</taxon>
        <taxon>Agaricomycetidae</taxon>
        <taxon>Agaricales</taxon>
        <taxon>Marasmiineae</taxon>
        <taxon>Mycenaceae</taxon>
        <taxon>Mycena</taxon>
    </lineage>
</organism>
<gene>
    <name evidence="1" type="ORF">MCHLO_04534</name>
</gene>
<dbReference type="Proteomes" id="UP000815677">
    <property type="component" value="Unassembled WGS sequence"/>
</dbReference>
<evidence type="ECO:0000313" key="2">
    <source>
        <dbReference type="Proteomes" id="UP000815677"/>
    </source>
</evidence>
<name>A0ABQ0L7F1_MYCCL</name>
<reference evidence="1" key="1">
    <citation type="submission" date="2014-09" db="EMBL/GenBank/DDBJ databases">
        <title>Genome sequence of the luminous mushroom Mycena chlorophos for searching fungal bioluminescence genes.</title>
        <authorList>
            <person name="Tanaka Y."/>
            <person name="Kasuga D."/>
            <person name="Oba Y."/>
            <person name="Hase S."/>
            <person name="Sato K."/>
            <person name="Oba Y."/>
            <person name="Sakakibara Y."/>
        </authorList>
    </citation>
    <scope>NUCLEOTIDE SEQUENCE</scope>
</reference>
<proteinExistence type="predicted"/>
<keyword evidence="2" id="KW-1185">Reference proteome</keyword>
<sequence>MIHRLVQVASAVDREASQLLHAELHTIQPSAPQIPLSRLRPVANPAPEVMEKMNIETSLKQAAGPLQSLWEAAIERGKAASAVLTTPTPTPRKSTTSIFEFPRPLNPFRMSPATFGGDGTGTAVLANGHVHPIGNGKVPGSANITDNLKQHSRLQTSKTLQRLTVAPGIRCLTTRASLLGHSWSRYAFLQKRLNHSLVFSRPRFSQFAKHQTVVVQGIGTIYDLRARSVQLAPRCSLIKA</sequence>
<dbReference type="EMBL" id="DF843077">
    <property type="protein sequence ID" value="GAT47046.1"/>
    <property type="molecule type" value="Genomic_DNA"/>
</dbReference>
<evidence type="ECO:0000313" key="1">
    <source>
        <dbReference type="EMBL" id="GAT47046.1"/>
    </source>
</evidence>